<dbReference type="SUPFAM" id="SSF46785">
    <property type="entry name" value="Winged helix' DNA-binding domain"/>
    <property type="match status" value="1"/>
</dbReference>
<dbReference type="GO" id="GO:0003697">
    <property type="term" value="F:single-stranded DNA binding"/>
    <property type="evidence" value="ECO:0007669"/>
    <property type="project" value="TreeGrafter"/>
</dbReference>
<dbReference type="InterPro" id="IPR036388">
    <property type="entry name" value="WH-like_DNA-bd_sf"/>
</dbReference>
<evidence type="ECO:0000256" key="9">
    <source>
        <dbReference type="ARBA" id="ARBA00057177"/>
    </source>
</evidence>
<dbReference type="PIRSF" id="PIRSF036949">
    <property type="entry name" value="RPA32"/>
    <property type="match status" value="1"/>
</dbReference>
<comment type="similarity">
    <text evidence="2">Belongs to the replication factor A protein 2 family.</text>
</comment>
<dbReference type="SUPFAM" id="SSF50249">
    <property type="entry name" value="Nucleic acid-binding proteins"/>
    <property type="match status" value="1"/>
</dbReference>
<dbReference type="GO" id="GO:0005662">
    <property type="term" value="C:DNA replication factor A complex"/>
    <property type="evidence" value="ECO:0007669"/>
    <property type="project" value="TreeGrafter"/>
</dbReference>
<feature type="domain" description="Replication protein A C-terminal" evidence="11">
    <location>
        <begin position="188"/>
        <end position="280"/>
    </location>
</feature>
<keyword evidence="4" id="KW-0227">DNA damage</keyword>
<dbReference type="Gene3D" id="2.40.50.140">
    <property type="entry name" value="Nucleic acid-binding proteins"/>
    <property type="match status" value="1"/>
</dbReference>
<keyword evidence="3" id="KW-0235">DNA replication</keyword>
<dbReference type="PANTHER" id="PTHR13989:SF46">
    <property type="entry name" value="REPLICATION PROTEIN A 32 KDA SUBUNIT A-LIKE"/>
    <property type="match status" value="1"/>
</dbReference>
<evidence type="ECO:0000256" key="8">
    <source>
        <dbReference type="ARBA" id="ARBA00023242"/>
    </source>
</evidence>
<keyword evidence="13" id="KW-1185">Reference proteome</keyword>
<dbReference type="Pfam" id="PF08784">
    <property type="entry name" value="RPA_C"/>
    <property type="match status" value="1"/>
</dbReference>
<protein>
    <submittedName>
        <fullName evidence="12">Uncharacterized protein</fullName>
    </submittedName>
</protein>
<keyword evidence="7" id="KW-0234">DNA repair</keyword>
<evidence type="ECO:0000313" key="13">
    <source>
        <dbReference type="Proteomes" id="UP001454036"/>
    </source>
</evidence>
<keyword evidence="8" id="KW-0539">Nucleus</keyword>
<evidence type="ECO:0000256" key="3">
    <source>
        <dbReference type="ARBA" id="ARBA00022705"/>
    </source>
</evidence>
<proteinExistence type="inferred from homology"/>
<keyword evidence="6" id="KW-0233">DNA recombination</keyword>
<evidence type="ECO:0000256" key="4">
    <source>
        <dbReference type="ARBA" id="ARBA00022763"/>
    </source>
</evidence>
<dbReference type="Pfam" id="PF01336">
    <property type="entry name" value="tRNA_anti-codon"/>
    <property type="match status" value="1"/>
</dbReference>
<dbReference type="PANTHER" id="PTHR13989">
    <property type="entry name" value="REPLICATION PROTEIN A-RELATED"/>
    <property type="match status" value="1"/>
</dbReference>
<dbReference type="InterPro" id="IPR012340">
    <property type="entry name" value="NA-bd_OB-fold"/>
</dbReference>
<gene>
    <name evidence="12" type="ORF">LIER_37622</name>
</gene>
<accession>A0AAV3PN04</accession>
<organism evidence="12 13">
    <name type="scientific">Lithospermum erythrorhizon</name>
    <name type="common">Purple gromwell</name>
    <name type="synonym">Lithospermum officinale var. erythrorhizon</name>
    <dbReference type="NCBI Taxonomy" id="34254"/>
    <lineage>
        <taxon>Eukaryota</taxon>
        <taxon>Viridiplantae</taxon>
        <taxon>Streptophyta</taxon>
        <taxon>Embryophyta</taxon>
        <taxon>Tracheophyta</taxon>
        <taxon>Spermatophyta</taxon>
        <taxon>Magnoliopsida</taxon>
        <taxon>eudicotyledons</taxon>
        <taxon>Gunneridae</taxon>
        <taxon>Pentapetalae</taxon>
        <taxon>asterids</taxon>
        <taxon>lamiids</taxon>
        <taxon>Boraginales</taxon>
        <taxon>Boraginaceae</taxon>
        <taxon>Boraginoideae</taxon>
        <taxon>Lithospermeae</taxon>
        <taxon>Lithospermum</taxon>
    </lineage>
</organism>
<dbReference type="GO" id="GO:0000781">
    <property type="term" value="C:chromosome, telomeric region"/>
    <property type="evidence" value="ECO:0007669"/>
    <property type="project" value="TreeGrafter"/>
</dbReference>
<comment type="function">
    <text evidence="9">Component of the replication protein A complex (RPA) required for DNA recombination, repair and replication. The activity of RPA is mediated by single-stranded DNA binding and protein interactions. Required fo cell division in meristems. Involved in the maintenance of transcriptional epigenetic gene silencing (TGS) at specific loci (including some transposons) by regulating histone H3 acetylation, 'Lys-4' and 'Lys-9' methylation.</text>
</comment>
<evidence type="ECO:0000256" key="6">
    <source>
        <dbReference type="ARBA" id="ARBA00023172"/>
    </source>
</evidence>
<dbReference type="InterPro" id="IPR014892">
    <property type="entry name" value="RPA_C"/>
</dbReference>
<keyword evidence="5" id="KW-0238">DNA-binding</keyword>
<dbReference type="InterPro" id="IPR004365">
    <property type="entry name" value="NA-bd_OB_tRNA"/>
</dbReference>
<dbReference type="CDD" id="cd04478">
    <property type="entry name" value="RPA2_DBD_D"/>
    <property type="match status" value="1"/>
</dbReference>
<evidence type="ECO:0000256" key="7">
    <source>
        <dbReference type="ARBA" id="ARBA00023204"/>
    </source>
</evidence>
<dbReference type="Gene3D" id="1.10.10.10">
    <property type="entry name" value="Winged helix-like DNA-binding domain superfamily/Winged helix DNA-binding domain"/>
    <property type="match status" value="1"/>
</dbReference>
<dbReference type="GO" id="GO:0035861">
    <property type="term" value="C:site of double-strand break"/>
    <property type="evidence" value="ECO:0007669"/>
    <property type="project" value="TreeGrafter"/>
</dbReference>
<dbReference type="InterPro" id="IPR040260">
    <property type="entry name" value="RFA2-like"/>
</dbReference>
<comment type="caution">
    <text evidence="12">The sequence shown here is derived from an EMBL/GenBank/DDBJ whole genome shotgun (WGS) entry which is preliminary data.</text>
</comment>
<dbReference type="EMBL" id="BAABME010018236">
    <property type="protein sequence ID" value="GAA0153094.1"/>
    <property type="molecule type" value="Genomic_DNA"/>
</dbReference>
<sequence length="288" mass="32120">MEVEVKREDLKIKLQSRDGQPMSPLTVKQISGEVQSDDDKSSFLVNGTRVTNVKLVGMVYNKSVRVTDASFVLDDGTGRVECTRWMNDSADTDEVEGFADEMYVRVYGHLKLYQGKKQVVAFAIRCELWTVYCVLSLIFSSSSSLHNHDYFVVLFMPICDYNEIASHFLECVFMHAYNAKVANLTSTTAPAPANSAISSNHSSGHQPASSTHSVEQYSLDGLKDMEKKIIGYLEQPSSVAQEKGVHRDEIAQQLKLPSDKIFEAMQSLESEGLVYSTVDECHFKSTSS</sequence>
<dbReference type="FunFam" id="1.10.10.10:FF:000168">
    <property type="entry name" value="Replication protein A 32 kDa subunit"/>
    <property type="match status" value="1"/>
</dbReference>
<evidence type="ECO:0000259" key="11">
    <source>
        <dbReference type="Pfam" id="PF08784"/>
    </source>
</evidence>
<evidence type="ECO:0000313" key="12">
    <source>
        <dbReference type="EMBL" id="GAA0153094.1"/>
    </source>
</evidence>
<dbReference type="FunFam" id="2.40.50.140:FF:000184">
    <property type="entry name" value="replication protein A 32 kDa subunit A-like"/>
    <property type="match status" value="1"/>
</dbReference>
<dbReference type="InterPro" id="IPR036390">
    <property type="entry name" value="WH_DNA-bd_sf"/>
</dbReference>
<evidence type="ECO:0000256" key="5">
    <source>
        <dbReference type="ARBA" id="ARBA00023125"/>
    </source>
</evidence>
<name>A0AAV3PN04_LITER</name>
<dbReference type="Proteomes" id="UP001454036">
    <property type="component" value="Unassembled WGS sequence"/>
</dbReference>
<evidence type="ECO:0000259" key="10">
    <source>
        <dbReference type="Pfam" id="PF01336"/>
    </source>
</evidence>
<dbReference type="InterPro" id="IPR014646">
    <property type="entry name" value="Rfa2/RPA32"/>
</dbReference>
<dbReference type="AlphaFoldDB" id="A0AAV3PN04"/>
<reference evidence="12 13" key="1">
    <citation type="submission" date="2024-01" db="EMBL/GenBank/DDBJ databases">
        <title>The complete chloroplast genome sequence of Lithospermum erythrorhizon: insights into the phylogenetic relationship among Boraginaceae species and the maternal lineages of purple gromwells.</title>
        <authorList>
            <person name="Okada T."/>
            <person name="Watanabe K."/>
        </authorList>
    </citation>
    <scope>NUCLEOTIDE SEQUENCE [LARGE SCALE GENOMIC DNA]</scope>
</reference>
<evidence type="ECO:0000256" key="2">
    <source>
        <dbReference type="ARBA" id="ARBA00007815"/>
    </source>
</evidence>
<dbReference type="GO" id="GO:0000724">
    <property type="term" value="P:double-strand break repair via homologous recombination"/>
    <property type="evidence" value="ECO:0007669"/>
    <property type="project" value="TreeGrafter"/>
</dbReference>
<comment type="subcellular location">
    <subcellularLocation>
        <location evidence="1">Nucleus</location>
    </subcellularLocation>
</comment>
<evidence type="ECO:0000256" key="1">
    <source>
        <dbReference type="ARBA" id="ARBA00004123"/>
    </source>
</evidence>
<dbReference type="GO" id="GO:0006260">
    <property type="term" value="P:DNA replication"/>
    <property type="evidence" value="ECO:0007669"/>
    <property type="project" value="UniProtKB-KW"/>
</dbReference>
<dbReference type="GO" id="GO:0006289">
    <property type="term" value="P:nucleotide-excision repair"/>
    <property type="evidence" value="ECO:0007669"/>
    <property type="project" value="TreeGrafter"/>
</dbReference>
<feature type="domain" description="OB" evidence="10">
    <location>
        <begin position="53"/>
        <end position="125"/>
    </location>
</feature>